<reference evidence="9 10" key="1">
    <citation type="submission" date="2012-09" db="EMBL/GenBank/DDBJ databases">
        <title>Genome Sequence of alkane-degrading Bacterium Alcanivorax venustensis ISO4.</title>
        <authorList>
            <person name="Lai Q."/>
            <person name="Shao Z."/>
        </authorList>
    </citation>
    <scope>NUCLEOTIDE SEQUENCE [LARGE SCALE GENOMIC DNA]</scope>
    <source>
        <strain evidence="9 10">ISO4</strain>
    </source>
</reference>
<evidence type="ECO:0000256" key="5">
    <source>
        <dbReference type="ARBA" id="ARBA00022692"/>
    </source>
</evidence>
<dbReference type="PANTHER" id="PTHR21716">
    <property type="entry name" value="TRANSMEMBRANE PROTEIN"/>
    <property type="match status" value="1"/>
</dbReference>
<evidence type="ECO:0000256" key="2">
    <source>
        <dbReference type="ARBA" id="ARBA00009773"/>
    </source>
</evidence>
<feature type="transmembrane region" description="Helical" evidence="8">
    <location>
        <begin position="20"/>
        <end position="51"/>
    </location>
</feature>
<keyword evidence="7 8" id="KW-0472">Membrane</keyword>
<dbReference type="EMBL" id="ARXR01000006">
    <property type="protein sequence ID" value="MBF5052472.1"/>
    <property type="molecule type" value="Genomic_DNA"/>
</dbReference>
<sequence>MLNVLKGWFNAWFSDEEAVYLLFLLLAGFAVVLLFGGILAPVLAALVVAYLMQGLVTALNRYRVPPVLSVNLVFLVFLAALVAVLVVLMPLLWRQTVLLVRDQLPDILRTTETWLRSLPERYPEMISMEQVNTLVTIAQRELAQLGQSVLTLSLSSIPNMLEILVFLVLLPLLVFFFLKDREKLVGWVLGFLPERRRILSHVWQEMDQQIANYVRGKAVEILLVGSVTFLAFLLLGLNYAVLLAVLVGLSVLIPYIGATIVTVPVAAVAYLQFGWGGDFALVMVIYGVIQFIDGNILVPLLFSEAVNLHPVAIITAILFFGGVWGFWGIFFAIPLATLLKAVINAWPKRSDAWRLPAGEVEGSKE</sequence>
<accession>A0ABS0AE98</accession>
<name>A0ABS0AE98_9GAMM</name>
<keyword evidence="6 8" id="KW-1133">Transmembrane helix</keyword>
<feature type="transmembrane region" description="Helical" evidence="8">
    <location>
        <begin position="280"/>
        <end position="302"/>
    </location>
</feature>
<keyword evidence="3" id="KW-0813">Transport</keyword>
<feature type="transmembrane region" description="Helical" evidence="8">
    <location>
        <begin position="252"/>
        <end position="273"/>
    </location>
</feature>
<evidence type="ECO:0000256" key="6">
    <source>
        <dbReference type="ARBA" id="ARBA00022989"/>
    </source>
</evidence>
<evidence type="ECO:0000313" key="9">
    <source>
        <dbReference type="EMBL" id="MBF5052472.1"/>
    </source>
</evidence>
<dbReference type="Proteomes" id="UP000644441">
    <property type="component" value="Unassembled WGS sequence"/>
</dbReference>
<keyword evidence="5 8" id="KW-0812">Transmembrane</keyword>
<organism evidence="9 10">
    <name type="scientific">Alloalcanivorax venustensis ISO4</name>
    <dbReference type="NCBI Taxonomy" id="1177184"/>
    <lineage>
        <taxon>Bacteria</taxon>
        <taxon>Pseudomonadati</taxon>
        <taxon>Pseudomonadota</taxon>
        <taxon>Gammaproteobacteria</taxon>
        <taxon>Oceanospirillales</taxon>
        <taxon>Alcanivoracaceae</taxon>
        <taxon>Alloalcanivorax</taxon>
    </lineage>
</organism>
<comment type="similarity">
    <text evidence="2">Belongs to the autoinducer-2 exporter (AI-2E) (TC 2.A.86) family.</text>
</comment>
<dbReference type="PANTHER" id="PTHR21716:SF53">
    <property type="entry name" value="PERMEASE PERM-RELATED"/>
    <property type="match status" value="1"/>
</dbReference>
<dbReference type="RefSeq" id="WP_194855419.1">
    <property type="nucleotide sequence ID" value="NZ_ARXR01000006.1"/>
</dbReference>
<comment type="subcellular location">
    <subcellularLocation>
        <location evidence="1">Cell membrane</location>
        <topology evidence="1">Multi-pass membrane protein</topology>
    </subcellularLocation>
</comment>
<feature type="transmembrane region" description="Helical" evidence="8">
    <location>
        <begin position="221"/>
        <end position="246"/>
    </location>
</feature>
<feature type="transmembrane region" description="Helical" evidence="8">
    <location>
        <begin position="72"/>
        <end position="93"/>
    </location>
</feature>
<feature type="transmembrane region" description="Helical" evidence="8">
    <location>
        <begin position="160"/>
        <end position="178"/>
    </location>
</feature>
<evidence type="ECO:0000256" key="8">
    <source>
        <dbReference type="SAM" id="Phobius"/>
    </source>
</evidence>
<proteinExistence type="inferred from homology"/>
<keyword evidence="4" id="KW-1003">Cell membrane</keyword>
<evidence type="ECO:0000256" key="4">
    <source>
        <dbReference type="ARBA" id="ARBA00022475"/>
    </source>
</evidence>
<evidence type="ECO:0000256" key="7">
    <source>
        <dbReference type="ARBA" id="ARBA00023136"/>
    </source>
</evidence>
<gene>
    <name evidence="9" type="ORF">ISO4_01074</name>
</gene>
<feature type="transmembrane region" description="Helical" evidence="8">
    <location>
        <begin position="308"/>
        <end position="339"/>
    </location>
</feature>
<keyword evidence="10" id="KW-1185">Reference proteome</keyword>
<evidence type="ECO:0000256" key="1">
    <source>
        <dbReference type="ARBA" id="ARBA00004651"/>
    </source>
</evidence>
<comment type="caution">
    <text evidence="9">The sequence shown here is derived from an EMBL/GenBank/DDBJ whole genome shotgun (WGS) entry which is preliminary data.</text>
</comment>
<dbReference type="Pfam" id="PF01594">
    <property type="entry name" value="AI-2E_transport"/>
    <property type="match status" value="1"/>
</dbReference>
<dbReference type="InterPro" id="IPR002549">
    <property type="entry name" value="AI-2E-like"/>
</dbReference>
<evidence type="ECO:0000313" key="10">
    <source>
        <dbReference type="Proteomes" id="UP000644441"/>
    </source>
</evidence>
<evidence type="ECO:0000256" key="3">
    <source>
        <dbReference type="ARBA" id="ARBA00022448"/>
    </source>
</evidence>
<protein>
    <submittedName>
        <fullName evidence="9">Permease PerM</fullName>
    </submittedName>
</protein>